<feature type="transmembrane region" description="Helical" evidence="6">
    <location>
        <begin position="113"/>
        <end position="133"/>
    </location>
</feature>
<dbReference type="PANTHER" id="PTHR30086:SF20">
    <property type="entry name" value="ARGININE EXPORTER PROTEIN ARGO-RELATED"/>
    <property type="match status" value="1"/>
</dbReference>
<evidence type="ECO:0000256" key="4">
    <source>
        <dbReference type="ARBA" id="ARBA00022989"/>
    </source>
</evidence>
<sequence>METIAPYLAYIAALGIAAVIPGPGIAALVGQALGGNQKASALFLAGIALGDVTYLTVAVIGLAAIAKTFASAFIVIKVLGGAYLLYLAYMFWTSDAGLTKVQRAKEKSGAGSFVAGYFVTLGNPKTIVFYLALLPTVMDLNNVHFTQWAVLAVLTILIIFGALAPYAVLAAKARNMMTQPSALKRLNRFAAAFIGGAGTLILSEAATAALRRA</sequence>
<feature type="transmembrane region" description="Helical" evidence="6">
    <location>
        <begin position="72"/>
        <end position="92"/>
    </location>
</feature>
<feature type="transmembrane region" description="Helical" evidence="6">
    <location>
        <begin position="189"/>
        <end position="210"/>
    </location>
</feature>
<accession>A0A0P1IML4</accession>
<keyword evidence="8" id="KW-1185">Reference proteome</keyword>
<keyword evidence="2" id="KW-1003">Cell membrane</keyword>
<proteinExistence type="predicted"/>
<protein>
    <submittedName>
        <fullName evidence="7">Homoserine/homoserine lactone efflux protein</fullName>
    </submittedName>
</protein>
<evidence type="ECO:0000256" key="3">
    <source>
        <dbReference type="ARBA" id="ARBA00022692"/>
    </source>
</evidence>
<keyword evidence="4 6" id="KW-1133">Transmembrane helix</keyword>
<dbReference type="OrthoDB" id="9804822at2"/>
<dbReference type="GO" id="GO:0005886">
    <property type="term" value="C:plasma membrane"/>
    <property type="evidence" value="ECO:0007669"/>
    <property type="project" value="UniProtKB-SubCell"/>
</dbReference>
<dbReference type="Proteomes" id="UP000051184">
    <property type="component" value="Unassembled WGS sequence"/>
</dbReference>
<keyword evidence="3 6" id="KW-0812">Transmembrane</keyword>
<evidence type="ECO:0000256" key="6">
    <source>
        <dbReference type="SAM" id="Phobius"/>
    </source>
</evidence>
<evidence type="ECO:0000256" key="2">
    <source>
        <dbReference type="ARBA" id="ARBA00022475"/>
    </source>
</evidence>
<evidence type="ECO:0000313" key="8">
    <source>
        <dbReference type="Proteomes" id="UP000051184"/>
    </source>
</evidence>
<name>A0A0P1IML4_9RHOB</name>
<feature type="transmembrane region" description="Helical" evidence="6">
    <location>
        <begin position="6"/>
        <end position="29"/>
    </location>
</feature>
<keyword evidence="5 6" id="KW-0472">Membrane</keyword>
<reference evidence="8" key="1">
    <citation type="submission" date="2015-09" db="EMBL/GenBank/DDBJ databases">
        <authorList>
            <person name="Rodrigo-Torres Lidia"/>
            <person name="Arahal R.David."/>
        </authorList>
    </citation>
    <scope>NUCLEOTIDE SEQUENCE [LARGE SCALE GENOMIC DNA]</scope>
    <source>
        <strain evidence="8">CECT 5114</strain>
    </source>
</reference>
<dbReference type="RefSeq" id="WP_058313916.1">
    <property type="nucleotide sequence ID" value="NZ_CYTO01000003.1"/>
</dbReference>
<organism evidence="7 8">
    <name type="scientific">Cognatishimia activa</name>
    <dbReference type="NCBI Taxonomy" id="1715691"/>
    <lineage>
        <taxon>Bacteria</taxon>
        <taxon>Pseudomonadati</taxon>
        <taxon>Pseudomonadota</taxon>
        <taxon>Alphaproteobacteria</taxon>
        <taxon>Rhodobacterales</taxon>
        <taxon>Paracoccaceae</taxon>
        <taxon>Cognatishimia</taxon>
    </lineage>
</organism>
<dbReference type="EMBL" id="CYUE01000003">
    <property type="protein sequence ID" value="CUK24879.1"/>
    <property type="molecule type" value="Genomic_DNA"/>
</dbReference>
<feature type="transmembrane region" description="Helical" evidence="6">
    <location>
        <begin position="41"/>
        <end position="66"/>
    </location>
</feature>
<gene>
    <name evidence="7" type="primary">rhtB_2</name>
    <name evidence="7" type="ORF">TA5114_00666</name>
</gene>
<feature type="transmembrane region" description="Helical" evidence="6">
    <location>
        <begin position="145"/>
        <end position="169"/>
    </location>
</feature>
<dbReference type="InterPro" id="IPR001123">
    <property type="entry name" value="LeuE-type"/>
</dbReference>
<dbReference type="STRING" id="1715691.TA5113_00125"/>
<evidence type="ECO:0000256" key="5">
    <source>
        <dbReference type="ARBA" id="ARBA00023136"/>
    </source>
</evidence>
<evidence type="ECO:0000256" key="1">
    <source>
        <dbReference type="ARBA" id="ARBA00004651"/>
    </source>
</evidence>
<dbReference type="Pfam" id="PF01810">
    <property type="entry name" value="LysE"/>
    <property type="match status" value="1"/>
</dbReference>
<evidence type="ECO:0000313" key="7">
    <source>
        <dbReference type="EMBL" id="CUK24879.1"/>
    </source>
</evidence>
<dbReference type="GO" id="GO:0015171">
    <property type="term" value="F:amino acid transmembrane transporter activity"/>
    <property type="evidence" value="ECO:0007669"/>
    <property type="project" value="TreeGrafter"/>
</dbReference>
<dbReference type="PANTHER" id="PTHR30086">
    <property type="entry name" value="ARGININE EXPORTER PROTEIN ARGO"/>
    <property type="match status" value="1"/>
</dbReference>
<comment type="subcellular location">
    <subcellularLocation>
        <location evidence="1">Cell membrane</location>
        <topology evidence="1">Multi-pass membrane protein</topology>
    </subcellularLocation>
</comment>
<dbReference type="AlphaFoldDB" id="A0A0P1IML4"/>